<name>A0ABD3HA41_9MARC</name>
<dbReference type="Gene3D" id="4.10.280.10">
    <property type="entry name" value="Helix-loop-helix DNA-binding domain"/>
    <property type="match status" value="1"/>
</dbReference>
<feature type="domain" description="BHLH" evidence="4">
    <location>
        <begin position="264"/>
        <end position="313"/>
    </location>
</feature>
<dbReference type="SMART" id="SM00353">
    <property type="entry name" value="HLH"/>
    <property type="match status" value="1"/>
</dbReference>
<evidence type="ECO:0000256" key="2">
    <source>
        <dbReference type="ARBA" id="ARBA00023163"/>
    </source>
</evidence>
<gene>
    <name evidence="5" type="ORF">R1sor_013636</name>
</gene>
<sequence length="418" mass="46580">MCPELSQRVSEDHLTRAFYPQSFVCDKFDQQHTFFLNQVPNRAPQYKSVDECVHDADGSLSLPLAPSRQPAALPYAIQNEMINALQHGIELYPPLTLAGPGVAPSDFSLHLGCNADQLMPEVDSPWMRDVLDDLLLTSHELPPLTPLTVGGVSAETTVSPATSVSSLCAAFDASCKRGLQSQLSLSSSPPAISLPTVRSPDLARINSVQVGEHLLPQAPRNPAKTKSSSPTPEPLKTRASKRLQREENARKASKWAQKVNLANADQVEHVIRERQRRDDMSYKIATLESLLPEGPKRDRASIVHESVQYVKLLQQRVEELTKKHDDLQHKRSTKSNSGVVVIKSDVEMLLGFLKSDRESLRAITARALPQQHHEDFRRFLFLCYCFEAAQRSISCAFIVNTRLHDQVSCRTEAIEVKV</sequence>
<evidence type="ECO:0000313" key="5">
    <source>
        <dbReference type="EMBL" id="KAL3687327.1"/>
    </source>
</evidence>
<dbReference type="EMBL" id="JBJQOH010000004">
    <property type="protein sequence ID" value="KAL3687327.1"/>
    <property type="molecule type" value="Genomic_DNA"/>
</dbReference>
<dbReference type="SUPFAM" id="SSF47459">
    <property type="entry name" value="HLH, helix-loop-helix DNA-binding domain"/>
    <property type="match status" value="1"/>
</dbReference>
<dbReference type="Pfam" id="PF00010">
    <property type="entry name" value="HLH"/>
    <property type="match status" value="1"/>
</dbReference>
<keyword evidence="1" id="KW-0805">Transcription regulation</keyword>
<comment type="caution">
    <text evidence="5">The sequence shown here is derived from an EMBL/GenBank/DDBJ whole genome shotgun (WGS) entry which is preliminary data.</text>
</comment>
<protein>
    <recommendedName>
        <fullName evidence="4">BHLH domain-containing protein</fullName>
    </recommendedName>
</protein>
<dbReference type="Proteomes" id="UP001633002">
    <property type="component" value="Unassembled WGS sequence"/>
</dbReference>
<evidence type="ECO:0000256" key="1">
    <source>
        <dbReference type="ARBA" id="ARBA00023015"/>
    </source>
</evidence>
<keyword evidence="2" id="KW-0804">Transcription</keyword>
<evidence type="ECO:0000259" key="4">
    <source>
        <dbReference type="PROSITE" id="PS50888"/>
    </source>
</evidence>
<dbReference type="PANTHER" id="PTHR46665">
    <property type="entry name" value="TRANSCRIPTION FACTOR BHLH041-RELATED-RELATED"/>
    <property type="match status" value="1"/>
</dbReference>
<reference evidence="5 6" key="1">
    <citation type="submission" date="2024-09" db="EMBL/GenBank/DDBJ databases">
        <title>Chromosome-scale assembly of Riccia sorocarpa.</title>
        <authorList>
            <person name="Paukszto L."/>
        </authorList>
    </citation>
    <scope>NUCLEOTIDE SEQUENCE [LARGE SCALE GENOMIC DNA]</scope>
    <source>
        <strain evidence="5">LP-2024</strain>
        <tissue evidence="5">Aerial parts of the thallus</tissue>
    </source>
</reference>
<dbReference type="PROSITE" id="PS50888">
    <property type="entry name" value="BHLH"/>
    <property type="match status" value="1"/>
</dbReference>
<dbReference type="CDD" id="cd11393">
    <property type="entry name" value="bHLH_AtbHLH_like"/>
    <property type="match status" value="1"/>
</dbReference>
<keyword evidence="6" id="KW-1185">Reference proteome</keyword>
<organism evidence="5 6">
    <name type="scientific">Riccia sorocarpa</name>
    <dbReference type="NCBI Taxonomy" id="122646"/>
    <lineage>
        <taxon>Eukaryota</taxon>
        <taxon>Viridiplantae</taxon>
        <taxon>Streptophyta</taxon>
        <taxon>Embryophyta</taxon>
        <taxon>Marchantiophyta</taxon>
        <taxon>Marchantiopsida</taxon>
        <taxon>Marchantiidae</taxon>
        <taxon>Marchantiales</taxon>
        <taxon>Ricciaceae</taxon>
        <taxon>Riccia</taxon>
    </lineage>
</organism>
<feature type="region of interest" description="Disordered" evidence="3">
    <location>
        <begin position="214"/>
        <end position="255"/>
    </location>
</feature>
<evidence type="ECO:0000313" key="6">
    <source>
        <dbReference type="Proteomes" id="UP001633002"/>
    </source>
</evidence>
<dbReference type="InterPro" id="IPR044658">
    <property type="entry name" value="bHLH92/bHLH041-like"/>
</dbReference>
<proteinExistence type="predicted"/>
<dbReference type="InterPro" id="IPR036638">
    <property type="entry name" value="HLH_DNA-bd_sf"/>
</dbReference>
<dbReference type="AlphaFoldDB" id="A0ABD3HA41"/>
<dbReference type="InterPro" id="IPR045239">
    <property type="entry name" value="bHLH95_bHLH"/>
</dbReference>
<dbReference type="PANTHER" id="PTHR46665:SF1">
    <property type="entry name" value="SPERMATOGENESIS- AND OOGENESIS-SPECIFIC BASIC HELIX-LOOP-HELIX-CONTAINING PROTEIN 1"/>
    <property type="match status" value="1"/>
</dbReference>
<evidence type="ECO:0000256" key="3">
    <source>
        <dbReference type="SAM" id="MobiDB-lite"/>
    </source>
</evidence>
<accession>A0ABD3HA41</accession>
<dbReference type="InterPro" id="IPR011598">
    <property type="entry name" value="bHLH_dom"/>
</dbReference>